<dbReference type="InterPro" id="IPR000089">
    <property type="entry name" value="Biotin_lipoyl"/>
</dbReference>
<dbReference type="PROSITE" id="PS50968">
    <property type="entry name" value="BIOTINYL_LIPOYL"/>
    <property type="match status" value="1"/>
</dbReference>
<organism evidence="10 11">
    <name type="scientific">Rhodanobacter ginsengisoli</name>
    <dbReference type="NCBI Taxonomy" id="418646"/>
    <lineage>
        <taxon>Bacteria</taxon>
        <taxon>Pseudomonadati</taxon>
        <taxon>Pseudomonadota</taxon>
        <taxon>Gammaproteobacteria</taxon>
        <taxon>Lysobacterales</taxon>
        <taxon>Rhodanobacteraceae</taxon>
        <taxon>Rhodanobacter</taxon>
    </lineage>
</organism>
<dbReference type="SUPFAM" id="SSF52777">
    <property type="entry name" value="CoA-dependent acyltransferases"/>
    <property type="match status" value="1"/>
</dbReference>
<feature type="compositionally biased region" description="Low complexity" evidence="8">
    <location>
        <begin position="82"/>
        <end position="105"/>
    </location>
</feature>
<keyword evidence="4 7" id="KW-0808">Transferase</keyword>
<dbReference type="PROSITE" id="PS00189">
    <property type="entry name" value="LIPOYL"/>
    <property type="match status" value="1"/>
</dbReference>
<dbReference type="InterPro" id="IPR004167">
    <property type="entry name" value="PSBD"/>
</dbReference>
<gene>
    <name evidence="10" type="ORF">ACFPPA_08735</name>
</gene>
<comment type="subunit">
    <text evidence="3">Forms a 24-polypeptide structural core with octahedral symmetry.</text>
</comment>
<comment type="similarity">
    <text evidence="2 7">Belongs to the 2-oxoacid dehydrogenase family.</text>
</comment>
<dbReference type="Gene3D" id="2.40.50.100">
    <property type="match status" value="1"/>
</dbReference>
<evidence type="ECO:0000256" key="4">
    <source>
        <dbReference type="ARBA" id="ARBA00022679"/>
    </source>
</evidence>
<dbReference type="InterPro" id="IPR023213">
    <property type="entry name" value="CAT-like_dom_sf"/>
</dbReference>
<proteinExistence type="inferred from homology"/>
<evidence type="ECO:0000256" key="5">
    <source>
        <dbReference type="ARBA" id="ARBA00022823"/>
    </source>
</evidence>
<dbReference type="PANTHER" id="PTHR43178">
    <property type="entry name" value="DIHYDROLIPOAMIDE ACETYLTRANSFERASE COMPONENT OF PYRUVATE DEHYDROGENASE COMPLEX"/>
    <property type="match status" value="1"/>
</dbReference>
<keyword evidence="5 7" id="KW-0450">Lipoyl</keyword>
<evidence type="ECO:0000256" key="7">
    <source>
        <dbReference type="RuleBase" id="RU003423"/>
    </source>
</evidence>
<comment type="caution">
    <text evidence="10">The sequence shown here is derived from an EMBL/GenBank/DDBJ whole genome shotgun (WGS) entry which is preliminary data.</text>
</comment>
<dbReference type="CDD" id="cd06849">
    <property type="entry name" value="lipoyl_domain"/>
    <property type="match status" value="1"/>
</dbReference>
<keyword evidence="6 7" id="KW-0012">Acyltransferase</keyword>
<dbReference type="GO" id="GO:0016746">
    <property type="term" value="F:acyltransferase activity"/>
    <property type="evidence" value="ECO:0007669"/>
    <property type="project" value="UniProtKB-KW"/>
</dbReference>
<feature type="region of interest" description="Disordered" evidence="8">
    <location>
        <begin position="78"/>
        <end position="134"/>
    </location>
</feature>
<dbReference type="InterPro" id="IPR050743">
    <property type="entry name" value="2-oxoacid_DH_E2_comp"/>
</dbReference>
<dbReference type="PANTHER" id="PTHR43178:SF5">
    <property type="entry name" value="LIPOAMIDE ACYLTRANSFERASE COMPONENT OF BRANCHED-CHAIN ALPHA-KETO ACID DEHYDROGENASE COMPLEX, MITOCHONDRIAL"/>
    <property type="match status" value="1"/>
</dbReference>
<dbReference type="Pfam" id="PF00198">
    <property type="entry name" value="2-oxoacid_dh"/>
    <property type="match status" value="1"/>
</dbReference>
<dbReference type="Pfam" id="PF00364">
    <property type="entry name" value="Biotin_lipoyl"/>
    <property type="match status" value="1"/>
</dbReference>
<evidence type="ECO:0000313" key="10">
    <source>
        <dbReference type="EMBL" id="MFC5525825.1"/>
    </source>
</evidence>
<sequence length="399" mass="41950">MSEFRMPSLGADMDAATLVEWLRQPGDPVRRGDVIAAVETQKGVIEIETYEDGVLDELYAQVGQRVPVGAVLARIRSDGQGPSAAPSKPLPSAAGTAAPARRSPPASVPAPTPAAEPPQPATPRITPAARKRAQQLGLDVATVTPGPEGVVGLREVEAVQVTSATPSRAAAPGRKPGLDLDQMRQAIAAAMARSWREIPHYFVSSTLDLTPLLTWLEQENARRPIAGRVHYAASLIKACALALKAVPALNGHYGEHGFEPASRVNLGVAVALRGGGLIAPAILDADTLTLTEVMERLDDLVARVRGGRLRSSEMTAATATLSNLGDDTADALQPVIYPPQVAIIGCGRIAERAWAHQGTVSACRTMTVAVGGDHRVSDGRSAAKFLNHLDGLLQQPEQL</sequence>
<feature type="compositionally biased region" description="Pro residues" evidence="8">
    <location>
        <begin position="106"/>
        <end position="121"/>
    </location>
</feature>
<dbReference type="Pfam" id="PF02817">
    <property type="entry name" value="E3_binding"/>
    <property type="match status" value="1"/>
</dbReference>
<evidence type="ECO:0000256" key="2">
    <source>
        <dbReference type="ARBA" id="ARBA00007317"/>
    </source>
</evidence>
<evidence type="ECO:0000256" key="8">
    <source>
        <dbReference type="SAM" id="MobiDB-lite"/>
    </source>
</evidence>
<evidence type="ECO:0000256" key="3">
    <source>
        <dbReference type="ARBA" id="ARBA00011484"/>
    </source>
</evidence>
<protein>
    <recommendedName>
        <fullName evidence="7">Dihydrolipoamide acetyltransferase component of pyruvate dehydrogenase complex</fullName>
        <ecNumber evidence="7">2.3.1.-</ecNumber>
    </recommendedName>
</protein>
<dbReference type="InterPro" id="IPR011053">
    <property type="entry name" value="Single_hybrid_motif"/>
</dbReference>
<evidence type="ECO:0000256" key="6">
    <source>
        <dbReference type="ARBA" id="ARBA00023315"/>
    </source>
</evidence>
<dbReference type="InterPro" id="IPR001078">
    <property type="entry name" value="2-oxoacid_DH_actylTfrase"/>
</dbReference>
<dbReference type="EC" id="2.3.1.-" evidence="7"/>
<name>A0ABW0QM19_9GAMM</name>
<accession>A0ABW0QM19</accession>
<dbReference type="SUPFAM" id="SSF51230">
    <property type="entry name" value="Single hybrid motif"/>
    <property type="match status" value="1"/>
</dbReference>
<evidence type="ECO:0000313" key="11">
    <source>
        <dbReference type="Proteomes" id="UP001596114"/>
    </source>
</evidence>
<evidence type="ECO:0000256" key="1">
    <source>
        <dbReference type="ARBA" id="ARBA00001938"/>
    </source>
</evidence>
<comment type="cofactor">
    <cofactor evidence="1 7">
        <name>(R)-lipoate</name>
        <dbReference type="ChEBI" id="CHEBI:83088"/>
    </cofactor>
</comment>
<keyword evidence="11" id="KW-1185">Reference proteome</keyword>
<reference evidence="11" key="1">
    <citation type="journal article" date="2019" name="Int. J. Syst. Evol. Microbiol.">
        <title>The Global Catalogue of Microorganisms (GCM) 10K type strain sequencing project: providing services to taxonomists for standard genome sequencing and annotation.</title>
        <authorList>
            <consortium name="The Broad Institute Genomics Platform"/>
            <consortium name="The Broad Institute Genome Sequencing Center for Infectious Disease"/>
            <person name="Wu L."/>
            <person name="Ma J."/>
        </authorList>
    </citation>
    <scope>NUCLEOTIDE SEQUENCE [LARGE SCALE GENOMIC DNA]</scope>
    <source>
        <strain evidence="11">CGMCC 1.16619</strain>
    </source>
</reference>
<feature type="domain" description="Lipoyl-binding" evidence="9">
    <location>
        <begin position="1"/>
        <end position="76"/>
    </location>
</feature>
<evidence type="ECO:0000259" key="9">
    <source>
        <dbReference type="PROSITE" id="PS50968"/>
    </source>
</evidence>
<dbReference type="EMBL" id="JBHSNF010000001">
    <property type="protein sequence ID" value="MFC5525825.1"/>
    <property type="molecule type" value="Genomic_DNA"/>
</dbReference>
<dbReference type="Proteomes" id="UP001596114">
    <property type="component" value="Unassembled WGS sequence"/>
</dbReference>
<dbReference type="InterPro" id="IPR003016">
    <property type="entry name" value="2-oxoA_DH_lipoyl-BS"/>
</dbReference>
<dbReference type="Gene3D" id="3.30.559.10">
    <property type="entry name" value="Chloramphenicol acetyltransferase-like domain"/>
    <property type="match status" value="1"/>
</dbReference>